<dbReference type="RefSeq" id="WP_306838851.1">
    <property type="nucleotide sequence ID" value="NZ_JAUSRF010000019.1"/>
</dbReference>
<proteinExistence type="predicted"/>
<protein>
    <submittedName>
        <fullName evidence="3">Glycosyltransferase involved in cell wall biosynthesis</fullName>
    </submittedName>
</protein>
<evidence type="ECO:0000313" key="4">
    <source>
        <dbReference type="Proteomes" id="UP001241472"/>
    </source>
</evidence>
<organism evidence="3 4">
    <name type="scientific">Neorhizobium huautlense</name>
    <dbReference type="NCBI Taxonomy" id="67774"/>
    <lineage>
        <taxon>Bacteria</taxon>
        <taxon>Pseudomonadati</taxon>
        <taxon>Pseudomonadota</taxon>
        <taxon>Alphaproteobacteria</taxon>
        <taxon>Hyphomicrobiales</taxon>
        <taxon>Rhizobiaceae</taxon>
        <taxon>Rhizobium/Agrobacterium group</taxon>
        <taxon>Neorhizobium</taxon>
    </lineage>
</organism>
<dbReference type="Pfam" id="PF13692">
    <property type="entry name" value="Glyco_trans_1_4"/>
    <property type="match status" value="1"/>
</dbReference>
<keyword evidence="1" id="KW-0328">Glycosyltransferase</keyword>
<accession>A0ABT9Q1G1</accession>
<dbReference type="EMBL" id="JAUSRF010000019">
    <property type="protein sequence ID" value="MDP9839829.1"/>
    <property type="molecule type" value="Genomic_DNA"/>
</dbReference>
<keyword evidence="4" id="KW-1185">Reference proteome</keyword>
<comment type="caution">
    <text evidence="3">The sequence shown here is derived from an EMBL/GenBank/DDBJ whole genome shotgun (WGS) entry which is preliminary data.</text>
</comment>
<sequence>MKHYVLKVLRNERNKRIAKDIVSRSRLLETLSQRFLSKHPKNHIPAVQNEEWLNEIIVSGLFDINFYQNATGRVFASSRDAILDYITDGEKRYLRPSAQFDPLVYRFGHQDLRDLQSSLLMHYVRHGRYEKRLAVLDFDAISSAGRRPFERYRPTVLLASHEASMTGAPILGCNIAEQLATKFNVISLIMKDGILVDEFHEHSSLVLLAPEGAAGLDSSILRRVFLSEVKQRFGLDYVIANSIETANIAAAAQELNVPVVSLMHEFAEYVIPQKRVLDMVVGSQMIVFSSSVTAASALNCNLFNGFRNYLVLPQGKSKIPVTSSIPTSRQLADLLRLQSIERRFLVIGCGFVQIRKGVDIFISTAQRLVQKLGRDKVRFVWVGDGYDPEKDLSYSIWLRDQIVRGGLQDLVTIMPGVSADDLENLYIAADAMLMSSRLDPFPNVTIDAMQAGLPVVSFEKASGTAEFLRNIAQFKPLVAPYLDVEAAADILERLAIDTHFRREIGVALKAMALEAFDMRRYVNKLIAILEDAKSMSAQERLDFDTLSQAGALSDAAIGDALGAVSSPDEKIKKYLRFAASGVEGVDRIYRRPVMGFSPHIYLEHHPELNKAPFENHLAHWIRNGRPEGRWFRHIIRLGAEPKVTKTPSKLKVALHIHLHYPEILDEILKRIQHNLAKPDLLISVTSDKGLSYVSRRLAGYKKARTVIRRVPNLGRDLGPMITEYGAMLDDYDVVGHIHGKKSVDIGGSGATAQPGDIWREFLFENLIGGKAAAIDEILAAFEQRSDLGLVFPEDPNVVGWTENYLPATELCERLGVHADLPRTIEFPVGNMFYARPRALAPIFNSGLRWDDYPEEPLGYDGTMLHALERITPTVCEAQGYRWVTTEVEGFNR</sequence>
<name>A0ABT9Q1G1_9HYPH</name>
<dbReference type="PANTHER" id="PTHR12526:SF629">
    <property type="entry name" value="TEICHURONIC ACID BIOSYNTHESIS GLYCOSYLTRANSFERASE TUAH-RELATED"/>
    <property type="match status" value="1"/>
</dbReference>
<dbReference type="Pfam" id="PF05045">
    <property type="entry name" value="RgpF"/>
    <property type="match status" value="1"/>
</dbReference>
<gene>
    <name evidence="3" type="ORF">J2T09_004609</name>
</gene>
<evidence type="ECO:0000256" key="2">
    <source>
        <dbReference type="ARBA" id="ARBA00022679"/>
    </source>
</evidence>
<dbReference type="CDD" id="cd03801">
    <property type="entry name" value="GT4_PimA-like"/>
    <property type="match status" value="1"/>
</dbReference>
<evidence type="ECO:0000256" key="1">
    <source>
        <dbReference type="ARBA" id="ARBA00022676"/>
    </source>
</evidence>
<dbReference type="PANTHER" id="PTHR12526">
    <property type="entry name" value="GLYCOSYLTRANSFERASE"/>
    <property type="match status" value="1"/>
</dbReference>
<keyword evidence="2" id="KW-0808">Transferase</keyword>
<evidence type="ECO:0000313" key="3">
    <source>
        <dbReference type="EMBL" id="MDP9839829.1"/>
    </source>
</evidence>
<dbReference type="SUPFAM" id="SSF53756">
    <property type="entry name" value="UDP-Glycosyltransferase/glycogen phosphorylase"/>
    <property type="match status" value="1"/>
</dbReference>
<reference evidence="3 4" key="1">
    <citation type="submission" date="2023-07" db="EMBL/GenBank/DDBJ databases">
        <title>Sorghum-associated microbial communities from plants grown in Nebraska, USA.</title>
        <authorList>
            <person name="Schachtman D."/>
        </authorList>
    </citation>
    <scope>NUCLEOTIDE SEQUENCE [LARGE SCALE GENOMIC DNA]</scope>
    <source>
        <strain evidence="3 4">DS1307</strain>
    </source>
</reference>
<dbReference type="Proteomes" id="UP001241472">
    <property type="component" value="Unassembled WGS sequence"/>
</dbReference>
<dbReference type="Gene3D" id="3.40.50.2000">
    <property type="entry name" value="Glycogen Phosphorylase B"/>
    <property type="match status" value="1"/>
</dbReference>
<dbReference type="InterPro" id="IPR007739">
    <property type="entry name" value="RgpF"/>
</dbReference>